<keyword evidence="6" id="KW-0143">Chaperone</keyword>
<protein>
    <submittedName>
        <fullName evidence="10">Peptidyl-prolyl cis-trans isomerase D</fullName>
    </submittedName>
</protein>
<proteinExistence type="inferred from homology"/>
<dbReference type="SUPFAM" id="SSF109998">
    <property type="entry name" value="Triger factor/SurA peptide-binding domain-like"/>
    <property type="match status" value="1"/>
</dbReference>
<evidence type="ECO:0000256" key="6">
    <source>
        <dbReference type="ARBA" id="ARBA00023186"/>
    </source>
</evidence>
<dbReference type="STRING" id="515897.SAMN05421849_2061"/>
<comment type="similarity">
    <text evidence="7">Belongs to the PpiD chaperone family.</text>
</comment>
<dbReference type="InterPro" id="IPR052029">
    <property type="entry name" value="PpiD_chaperone"/>
</dbReference>
<evidence type="ECO:0000256" key="3">
    <source>
        <dbReference type="ARBA" id="ARBA00022692"/>
    </source>
</evidence>
<evidence type="ECO:0000259" key="9">
    <source>
        <dbReference type="Pfam" id="PF13145"/>
    </source>
</evidence>
<dbReference type="RefSeq" id="WP_076649765.1">
    <property type="nucleotide sequence ID" value="NZ_FTPS01000001.1"/>
</dbReference>
<accession>A0A1R3X047</accession>
<dbReference type="InterPro" id="IPR027304">
    <property type="entry name" value="Trigger_fact/SurA_dom_sf"/>
</dbReference>
<dbReference type="PANTHER" id="PTHR47529:SF1">
    <property type="entry name" value="PERIPLASMIC CHAPERONE PPID"/>
    <property type="match status" value="1"/>
</dbReference>
<dbReference type="PANTHER" id="PTHR47529">
    <property type="entry name" value="PEPTIDYL-PROLYL CIS-TRANS ISOMERASE D"/>
    <property type="match status" value="1"/>
</dbReference>
<keyword evidence="4 8" id="KW-1133">Transmembrane helix</keyword>
<keyword evidence="10" id="KW-0413">Isomerase</keyword>
<dbReference type="OrthoDB" id="9768393at2"/>
<evidence type="ECO:0000256" key="8">
    <source>
        <dbReference type="SAM" id="Phobius"/>
    </source>
</evidence>
<gene>
    <name evidence="10" type="ORF">SAMN05421849_2061</name>
</gene>
<evidence type="ECO:0000256" key="4">
    <source>
        <dbReference type="ARBA" id="ARBA00022989"/>
    </source>
</evidence>
<evidence type="ECO:0000256" key="7">
    <source>
        <dbReference type="ARBA" id="ARBA00038408"/>
    </source>
</evidence>
<dbReference type="InterPro" id="IPR000297">
    <property type="entry name" value="PPIase_PpiC"/>
</dbReference>
<evidence type="ECO:0000313" key="10">
    <source>
        <dbReference type="EMBL" id="SIT84185.1"/>
    </source>
</evidence>
<keyword evidence="3 8" id="KW-0812">Transmembrane</keyword>
<evidence type="ECO:0000313" key="11">
    <source>
        <dbReference type="Proteomes" id="UP000192455"/>
    </source>
</evidence>
<dbReference type="Proteomes" id="UP000192455">
    <property type="component" value="Unassembled WGS sequence"/>
</dbReference>
<organism evidence="10 11">
    <name type="scientific">Pontibaca methylaminivorans</name>
    <dbReference type="NCBI Taxonomy" id="515897"/>
    <lineage>
        <taxon>Bacteria</taxon>
        <taxon>Pseudomonadati</taxon>
        <taxon>Pseudomonadota</taxon>
        <taxon>Alphaproteobacteria</taxon>
        <taxon>Rhodobacterales</taxon>
        <taxon>Roseobacteraceae</taxon>
        <taxon>Pontibaca</taxon>
    </lineage>
</organism>
<comment type="subcellular location">
    <subcellularLocation>
        <location evidence="1">Cell membrane</location>
        <topology evidence="1">Single-pass type II membrane protein</topology>
    </subcellularLocation>
</comment>
<dbReference type="Pfam" id="PF13145">
    <property type="entry name" value="Rotamase_2"/>
    <property type="match status" value="1"/>
</dbReference>
<dbReference type="GO" id="GO:0003755">
    <property type="term" value="F:peptidyl-prolyl cis-trans isomerase activity"/>
    <property type="evidence" value="ECO:0007669"/>
    <property type="project" value="InterPro"/>
</dbReference>
<keyword evidence="2" id="KW-1003">Cell membrane</keyword>
<evidence type="ECO:0000256" key="2">
    <source>
        <dbReference type="ARBA" id="ARBA00022475"/>
    </source>
</evidence>
<evidence type="ECO:0000256" key="1">
    <source>
        <dbReference type="ARBA" id="ARBA00004401"/>
    </source>
</evidence>
<name>A0A1R3X047_9RHOB</name>
<dbReference type="GO" id="GO:0005886">
    <property type="term" value="C:plasma membrane"/>
    <property type="evidence" value="ECO:0007669"/>
    <property type="project" value="UniProtKB-SubCell"/>
</dbReference>
<dbReference type="Pfam" id="PF13624">
    <property type="entry name" value="SurA_N_3"/>
    <property type="match status" value="1"/>
</dbReference>
<keyword evidence="11" id="KW-1185">Reference proteome</keyword>
<dbReference type="Gene3D" id="1.10.4030.10">
    <property type="entry name" value="Porin chaperone SurA, peptide-binding domain"/>
    <property type="match status" value="1"/>
</dbReference>
<keyword evidence="5 8" id="KW-0472">Membrane</keyword>
<sequence>MAARIKSFSRTLVWILMGFLMLGLAGFGATNITGQARTVASVGGESVSVDAYSRELQREIRAIEAGTGTPLPMSRVREMGLDQQVLRQLVTLAAIDNETTRMGISIGDETLGREVMNIEAFQGSNGRFDRDAYRFALQQAGLRESEFEQDLRNESARTMLQAAIIAGVGMPPLMGETITGYLAERRSFSWAALGDDDLVDPLPEPEAADLKTWYDEHQEDFSLPETKRLTYVLLSPLMLRDEIDVDEEALHRLYDERASEFRQPERRLVERLVFPDESAAKSARAQLETGGTTFESLVQSRGLDLADVDLGDMTREDLGEAAQPVFDAEINDVVGPLPSSLGPALYRVNGRLEAHEVPFDEVQGELRDELVRARAARLIESRTHEIDDMLAAGATLEELAEDAGMEIGTIDWTRQSSDGVAGYEAFRDAAAEVSSDDYPEIAELEDGSIFAIELEEVLPPRPEPFEDARARVAGALKAQLRLTALREQGEAIIATLGEDAPLSDSDLDVQSETGLTRSAYLEAVPDHFMGEVFAMEPGETRVIAGNGKVAVVQLDEVLPPADSDDLAALRDRLGGELDQALANALFEALARDALARANPKINERALSAVQSSFR</sequence>
<reference evidence="10 11" key="1">
    <citation type="submission" date="2017-01" db="EMBL/GenBank/DDBJ databases">
        <authorList>
            <person name="Mah S.A."/>
            <person name="Swanson W.J."/>
            <person name="Moy G.W."/>
            <person name="Vacquier V.D."/>
        </authorList>
    </citation>
    <scope>NUCLEOTIDE SEQUENCE [LARGE SCALE GENOMIC DNA]</scope>
    <source>
        <strain evidence="10 11">DSM 21219</strain>
    </source>
</reference>
<dbReference type="SUPFAM" id="SSF54534">
    <property type="entry name" value="FKBP-like"/>
    <property type="match status" value="1"/>
</dbReference>
<dbReference type="AlphaFoldDB" id="A0A1R3X047"/>
<dbReference type="EMBL" id="FTPS01000001">
    <property type="protein sequence ID" value="SIT84185.1"/>
    <property type="molecule type" value="Genomic_DNA"/>
</dbReference>
<feature type="domain" description="PpiC" evidence="9">
    <location>
        <begin position="245"/>
        <end position="362"/>
    </location>
</feature>
<evidence type="ECO:0000256" key="5">
    <source>
        <dbReference type="ARBA" id="ARBA00023136"/>
    </source>
</evidence>
<feature type="transmembrane region" description="Helical" evidence="8">
    <location>
        <begin position="12"/>
        <end position="29"/>
    </location>
</feature>